<evidence type="ECO:0000313" key="8">
    <source>
        <dbReference type="EMBL" id="KKS71310.1"/>
    </source>
</evidence>
<feature type="region of interest" description="Disordered" evidence="7">
    <location>
        <begin position="125"/>
        <end position="169"/>
    </location>
</feature>
<organism evidence="8 9">
    <name type="scientific">Candidatus Daviesbacteria bacterium GW2011_GWA2_42_7</name>
    <dbReference type="NCBI Taxonomy" id="1618425"/>
    <lineage>
        <taxon>Bacteria</taxon>
        <taxon>Candidatus Daviesiibacteriota</taxon>
    </lineage>
</organism>
<evidence type="ECO:0000256" key="7">
    <source>
        <dbReference type="SAM" id="MobiDB-lite"/>
    </source>
</evidence>
<feature type="compositionally biased region" description="Basic residues" evidence="7">
    <location>
        <begin position="152"/>
        <end position="169"/>
    </location>
</feature>
<dbReference type="NCBIfam" id="TIGR00059">
    <property type="entry name" value="L17"/>
    <property type="match status" value="1"/>
</dbReference>
<dbReference type="GO" id="GO:0022625">
    <property type="term" value="C:cytosolic large ribosomal subunit"/>
    <property type="evidence" value="ECO:0007669"/>
    <property type="project" value="TreeGrafter"/>
</dbReference>
<accession>A0A0G1BD55</accession>
<evidence type="ECO:0000313" key="9">
    <source>
        <dbReference type="Proteomes" id="UP000034785"/>
    </source>
</evidence>
<dbReference type="SUPFAM" id="SSF64263">
    <property type="entry name" value="Prokaryotic ribosomal protein L17"/>
    <property type="match status" value="1"/>
</dbReference>
<evidence type="ECO:0000256" key="2">
    <source>
        <dbReference type="ARBA" id="ARBA00022980"/>
    </source>
</evidence>
<dbReference type="Proteomes" id="UP000034785">
    <property type="component" value="Unassembled WGS sequence"/>
</dbReference>
<dbReference type="GO" id="GO:0006412">
    <property type="term" value="P:translation"/>
    <property type="evidence" value="ECO:0007669"/>
    <property type="project" value="InterPro"/>
</dbReference>
<dbReference type="InterPro" id="IPR036373">
    <property type="entry name" value="Ribosomal_bL17_sf"/>
</dbReference>
<evidence type="ECO:0000256" key="6">
    <source>
        <dbReference type="RuleBase" id="RU000661"/>
    </source>
</evidence>
<gene>
    <name evidence="8" type="ORF">UV41_C0001G0009</name>
</gene>
<feature type="compositionally biased region" description="Polar residues" evidence="7">
    <location>
        <begin position="125"/>
        <end position="140"/>
    </location>
</feature>
<comment type="similarity">
    <text evidence="1 5">Belongs to the bacterial ribosomal protein bL17 family.</text>
</comment>
<proteinExistence type="inferred from homology"/>
<keyword evidence="3 5" id="KW-0687">Ribonucleoprotein</keyword>
<dbReference type="GO" id="GO:0003735">
    <property type="term" value="F:structural constituent of ribosome"/>
    <property type="evidence" value="ECO:0007669"/>
    <property type="project" value="InterPro"/>
</dbReference>
<dbReference type="PANTHER" id="PTHR14413">
    <property type="entry name" value="RIBOSOMAL PROTEIN L17"/>
    <property type="match status" value="1"/>
</dbReference>
<evidence type="ECO:0000256" key="3">
    <source>
        <dbReference type="ARBA" id="ARBA00023274"/>
    </source>
</evidence>
<dbReference type="AlphaFoldDB" id="A0A0G1BD55"/>
<dbReference type="PANTHER" id="PTHR14413:SF16">
    <property type="entry name" value="LARGE RIBOSOMAL SUBUNIT PROTEIN BL17M"/>
    <property type="match status" value="1"/>
</dbReference>
<name>A0A0G1BD55_9BACT</name>
<protein>
    <recommendedName>
        <fullName evidence="4 6">50S ribosomal protein L17</fullName>
    </recommendedName>
</protein>
<dbReference type="Gene3D" id="3.90.1030.10">
    <property type="entry name" value="Ribosomal protein L17"/>
    <property type="match status" value="1"/>
</dbReference>
<sequence>MRHRVYGKHLGRNSNQRNALFKGLVRSLILHESITTTEAKAKAVKGLVDKIVVKGKANNNQAKSFIQGFLPDAVASKKLLEEIAPRFSTRTSGFTSLVKLGRRLGDGAMIVKMSFMEGEEKIKTSASVKTSVGKQNSKATRSVVLSEEKDPKSKRKRSAAKKKTKEKSK</sequence>
<comment type="caution">
    <text evidence="8">The sequence shown here is derived from an EMBL/GenBank/DDBJ whole genome shotgun (WGS) entry which is preliminary data.</text>
</comment>
<keyword evidence="2 5" id="KW-0689">Ribosomal protein</keyword>
<reference evidence="8 9" key="1">
    <citation type="journal article" date="2015" name="Nature">
        <title>rRNA introns, odd ribosomes, and small enigmatic genomes across a large radiation of phyla.</title>
        <authorList>
            <person name="Brown C.T."/>
            <person name="Hug L.A."/>
            <person name="Thomas B.C."/>
            <person name="Sharon I."/>
            <person name="Castelle C.J."/>
            <person name="Singh A."/>
            <person name="Wilkins M.J."/>
            <person name="Williams K.H."/>
            <person name="Banfield J.F."/>
        </authorList>
    </citation>
    <scope>NUCLEOTIDE SEQUENCE [LARGE SCALE GENOMIC DNA]</scope>
</reference>
<dbReference type="Pfam" id="PF01196">
    <property type="entry name" value="Ribosomal_L17"/>
    <property type="match status" value="1"/>
</dbReference>
<dbReference type="InterPro" id="IPR000456">
    <property type="entry name" value="Ribosomal_bL17"/>
</dbReference>
<dbReference type="EMBL" id="LCEJ01000001">
    <property type="protein sequence ID" value="KKS71310.1"/>
    <property type="molecule type" value="Genomic_DNA"/>
</dbReference>
<evidence type="ECO:0000256" key="5">
    <source>
        <dbReference type="RuleBase" id="RU000660"/>
    </source>
</evidence>
<evidence type="ECO:0000256" key="1">
    <source>
        <dbReference type="ARBA" id="ARBA00008777"/>
    </source>
</evidence>
<evidence type="ECO:0000256" key="4">
    <source>
        <dbReference type="ARBA" id="ARBA00035494"/>
    </source>
</evidence>